<reference evidence="4 5" key="1">
    <citation type="journal article" date="2023" name="Plants (Basel)">
        <title>Bridging the Gap: Combining Genomics and Transcriptomics Approaches to Understand Stylosanthes scabra, an Orphan Legume from the Brazilian Caatinga.</title>
        <authorList>
            <person name="Ferreira-Neto J.R.C."/>
            <person name="da Silva M.D."/>
            <person name="Binneck E."/>
            <person name="de Melo N.F."/>
            <person name="da Silva R.H."/>
            <person name="de Melo A.L.T.M."/>
            <person name="Pandolfi V."/>
            <person name="Bustamante F.O."/>
            <person name="Brasileiro-Vidal A.C."/>
            <person name="Benko-Iseppon A.M."/>
        </authorList>
    </citation>
    <scope>NUCLEOTIDE SEQUENCE [LARGE SCALE GENOMIC DNA]</scope>
    <source>
        <tissue evidence="4">Leaves</tissue>
    </source>
</reference>
<keyword evidence="1" id="KW-0112">Calmodulin-binding</keyword>
<dbReference type="Proteomes" id="UP001341840">
    <property type="component" value="Unassembled WGS sequence"/>
</dbReference>
<dbReference type="EMBL" id="JASCZI010091693">
    <property type="protein sequence ID" value="MED6151011.1"/>
    <property type="molecule type" value="Genomic_DNA"/>
</dbReference>
<comment type="caution">
    <text evidence="4">The sequence shown here is derived from an EMBL/GenBank/DDBJ whole genome shotgun (WGS) entry which is preliminary data.</text>
</comment>
<evidence type="ECO:0000256" key="2">
    <source>
        <dbReference type="ARBA" id="ARBA00024341"/>
    </source>
</evidence>
<evidence type="ECO:0000256" key="3">
    <source>
        <dbReference type="SAM" id="MobiDB-lite"/>
    </source>
</evidence>
<proteinExistence type="inferred from homology"/>
<comment type="similarity">
    <text evidence="2">Belongs to the IQD family.</text>
</comment>
<feature type="region of interest" description="Disordered" evidence="3">
    <location>
        <begin position="90"/>
        <end position="120"/>
    </location>
</feature>
<protein>
    <submittedName>
        <fullName evidence="4">Uncharacterized protein</fullName>
    </submittedName>
</protein>
<evidence type="ECO:0000313" key="5">
    <source>
        <dbReference type="Proteomes" id="UP001341840"/>
    </source>
</evidence>
<evidence type="ECO:0000256" key="1">
    <source>
        <dbReference type="ARBA" id="ARBA00022860"/>
    </source>
</evidence>
<dbReference type="PANTHER" id="PTHR32295">
    <property type="entry name" value="IQ-DOMAIN 5-RELATED"/>
    <property type="match status" value="1"/>
</dbReference>
<gene>
    <name evidence="4" type="ORF">PIB30_078172</name>
</gene>
<dbReference type="PANTHER" id="PTHR32295:SF154">
    <property type="entry name" value="PROTEIN IQ-DOMAIN 32"/>
    <property type="match status" value="1"/>
</dbReference>
<accession>A0ABU6TQD9</accession>
<evidence type="ECO:0000313" key="4">
    <source>
        <dbReference type="EMBL" id="MED6151011.1"/>
    </source>
</evidence>
<organism evidence="4 5">
    <name type="scientific">Stylosanthes scabra</name>
    <dbReference type="NCBI Taxonomy" id="79078"/>
    <lineage>
        <taxon>Eukaryota</taxon>
        <taxon>Viridiplantae</taxon>
        <taxon>Streptophyta</taxon>
        <taxon>Embryophyta</taxon>
        <taxon>Tracheophyta</taxon>
        <taxon>Spermatophyta</taxon>
        <taxon>Magnoliopsida</taxon>
        <taxon>eudicotyledons</taxon>
        <taxon>Gunneridae</taxon>
        <taxon>Pentapetalae</taxon>
        <taxon>rosids</taxon>
        <taxon>fabids</taxon>
        <taxon>Fabales</taxon>
        <taxon>Fabaceae</taxon>
        <taxon>Papilionoideae</taxon>
        <taxon>50 kb inversion clade</taxon>
        <taxon>dalbergioids sensu lato</taxon>
        <taxon>Dalbergieae</taxon>
        <taxon>Pterocarpus clade</taxon>
        <taxon>Stylosanthes</taxon>
    </lineage>
</organism>
<sequence length="214" mass="23983">MGEAVASYLIPFRRRCHRSKASPSSSSIPFRRRRHHSKAVAVLPHPTSIEVTIISAIHSLSILHVTEKMRRCGGDHGVWCCLHRPQRKLLPPPNKGSRESFSGGAPPSSSPPPRLRSRTTRFCKPPIPSCWFRCKAQRDLLQLKNLVKLQADVRGILVHSNAVGTLLCVQAISKMQLLVRARHAQQSQGKIRQLRVEHAVKRCPVHHTTIGLLQ</sequence>
<name>A0ABU6TQD9_9FABA</name>
<keyword evidence="5" id="KW-1185">Reference proteome</keyword>